<evidence type="ECO:0000313" key="4">
    <source>
        <dbReference type="Proteomes" id="UP000191240"/>
    </source>
</evidence>
<dbReference type="InterPro" id="IPR018357">
    <property type="entry name" value="Hexapep_transf_CS"/>
</dbReference>
<evidence type="ECO:0000256" key="2">
    <source>
        <dbReference type="ARBA" id="ARBA00022737"/>
    </source>
</evidence>
<dbReference type="Proteomes" id="UP000191240">
    <property type="component" value="Unassembled WGS sequence"/>
</dbReference>
<dbReference type="PROSITE" id="PS00101">
    <property type="entry name" value="HEXAPEP_TRANSFERASES"/>
    <property type="match status" value="1"/>
</dbReference>
<dbReference type="RefSeq" id="WP_234985333.1">
    <property type="nucleotide sequence ID" value="NZ_FQYW01000015.1"/>
</dbReference>
<dbReference type="PANTHER" id="PTHR43300:SF11">
    <property type="entry name" value="ACETYLTRANSFERASE RV3034C-RELATED"/>
    <property type="match status" value="1"/>
</dbReference>
<keyword evidence="2" id="KW-0677">Repeat</keyword>
<gene>
    <name evidence="3" type="ORF">SAMN02745671_01840</name>
</gene>
<dbReference type="EMBL" id="FQYW01000015">
    <property type="protein sequence ID" value="SHI83507.1"/>
    <property type="molecule type" value="Genomic_DNA"/>
</dbReference>
<dbReference type="Pfam" id="PF00132">
    <property type="entry name" value="Hexapep"/>
    <property type="match status" value="1"/>
</dbReference>
<evidence type="ECO:0000256" key="1">
    <source>
        <dbReference type="ARBA" id="ARBA00022679"/>
    </source>
</evidence>
<protein>
    <submittedName>
        <fullName evidence="3">Virginiamycin A acetyltransferase</fullName>
    </submittedName>
</protein>
<dbReference type="AlphaFoldDB" id="A0A1M6EDC8"/>
<accession>A0A1M6EDC8</accession>
<dbReference type="GO" id="GO:0016740">
    <property type="term" value="F:transferase activity"/>
    <property type="evidence" value="ECO:0007669"/>
    <property type="project" value="UniProtKB-KW"/>
</dbReference>
<dbReference type="CDD" id="cd03349">
    <property type="entry name" value="LbH_XAT"/>
    <property type="match status" value="1"/>
</dbReference>
<sequence length="340" mass="38642">MIHRFSLPRGNGTRVQKHCVGTEMEWTLTTAGDGSYVSDANFEFGSTKCHVLIGRYCSIGHRIVFEMGLNHNYNYVTTYPFEDFDINDTLNINHFDDANKNQIIIGNDVWIGCDVTIMGGVRIGNGAVIGAGTVVAKDIPPYSIVVGNPARVIKYRFEQDVIQRLQRIKWWYWPVDKIKAAYPLMKNIDRFLELYDDCFGDDTVDETVQALRDLKEDGYCIYYMVADFNMADGVWRSVLTEYLNTFQEDSKVLLVVETGRQPDEALMIEMAKMVEDKGDKAPIVVTHNADNISKALLRLVDTYITTKDEASSVVVDLLWDMDVKIVYGLDYGGKIFKKTE</sequence>
<evidence type="ECO:0000313" key="3">
    <source>
        <dbReference type="EMBL" id="SHI83507.1"/>
    </source>
</evidence>
<reference evidence="3 4" key="1">
    <citation type="submission" date="2016-11" db="EMBL/GenBank/DDBJ databases">
        <authorList>
            <person name="Jaros S."/>
            <person name="Januszkiewicz K."/>
            <person name="Wedrychowicz H."/>
        </authorList>
    </citation>
    <scope>NUCLEOTIDE SEQUENCE [LARGE SCALE GENOMIC DNA]</scope>
    <source>
        <strain evidence="3 4">DSM 3074</strain>
    </source>
</reference>
<dbReference type="InterPro" id="IPR050179">
    <property type="entry name" value="Trans_hexapeptide_repeat"/>
</dbReference>
<dbReference type="PANTHER" id="PTHR43300">
    <property type="entry name" value="ACETYLTRANSFERASE"/>
    <property type="match status" value="1"/>
</dbReference>
<dbReference type="InterPro" id="IPR001451">
    <property type="entry name" value="Hexapep"/>
</dbReference>
<keyword evidence="1 3" id="KW-0808">Transferase</keyword>
<name>A0A1M6EDC8_9FIRM</name>
<organism evidence="3 4">
    <name type="scientific">Anaerovibrio lipolyticus DSM 3074</name>
    <dbReference type="NCBI Taxonomy" id="1120997"/>
    <lineage>
        <taxon>Bacteria</taxon>
        <taxon>Bacillati</taxon>
        <taxon>Bacillota</taxon>
        <taxon>Negativicutes</taxon>
        <taxon>Selenomonadales</taxon>
        <taxon>Selenomonadaceae</taxon>
        <taxon>Anaerovibrio</taxon>
    </lineage>
</organism>
<proteinExistence type="predicted"/>
<dbReference type="SUPFAM" id="SSF51161">
    <property type="entry name" value="Trimeric LpxA-like enzymes"/>
    <property type="match status" value="1"/>
</dbReference>
<dbReference type="InterPro" id="IPR011004">
    <property type="entry name" value="Trimer_LpxA-like_sf"/>
</dbReference>
<dbReference type="Gene3D" id="2.160.10.10">
    <property type="entry name" value="Hexapeptide repeat proteins"/>
    <property type="match status" value="1"/>
</dbReference>